<dbReference type="RefSeq" id="WP_140997216.1">
    <property type="nucleotide sequence ID" value="NZ_VDCZ01000003.1"/>
</dbReference>
<dbReference type="Pfam" id="PF14356">
    <property type="entry name" value="DUF4403"/>
    <property type="match status" value="1"/>
</dbReference>
<dbReference type="AlphaFoldDB" id="A0A6I4IGX4"/>
<evidence type="ECO:0000313" key="2">
    <source>
        <dbReference type="Proteomes" id="UP000431264"/>
    </source>
</evidence>
<dbReference type="InterPro" id="IPR025515">
    <property type="entry name" value="DUF4403"/>
</dbReference>
<sequence length="463" mass="52003">MKYILSLILLVSILFLIVSCSSAQKIEALKPPLSDDSPMVFKNKTSFISLPTEITLKDIETLLNKNMEGLIYEDNELSDDNTEMKIWKTAPIRLTEKNGEILSVIPLKIWTKVKYGTSFMALNDTKEINLNGTITLNSKAHLYNWKLTTQSSITNFEWSESPNIVIAGKKVPITYLINPTISIFKNKIAKTIDEAIDTSCDFKPMVLDAMEKISTPVLTNDAYEAWFKLVPVELYVTEAALKNSKITLDMGLKCTMQTMIGQEPKNTFDKNKLVLKPVKTIPNEFEVAVAAVSTYESASKVITKNFQGQEFGSGSKKVTVEKVNLWQNEGKLIIALDLLGSVNGTIYLSGYPQYNSVTKEIFFDKLDYVLNTKSVLLKSANWLAQGTILRKIQENCRYSIQENMDEGKKSMASYLNNYSPMKGVFINGNMSDFTFEKVELTNKAIIAFISTNGKMKITIDGME</sequence>
<proteinExistence type="predicted"/>
<comment type="caution">
    <text evidence="1">The sequence shown here is derived from an EMBL/GenBank/DDBJ whole genome shotgun (WGS) entry which is preliminary data.</text>
</comment>
<name>A0A6I4IGX4_9FLAO</name>
<dbReference type="OrthoDB" id="617059at2"/>
<dbReference type="EMBL" id="WQLW01000003">
    <property type="protein sequence ID" value="MVO08824.1"/>
    <property type="molecule type" value="Genomic_DNA"/>
</dbReference>
<keyword evidence="2" id="KW-1185">Reference proteome</keyword>
<dbReference type="Proteomes" id="UP000431264">
    <property type="component" value="Unassembled WGS sequence"/>
</dbReference>
<accession>A0A6I4IGX4</accession>
<dbReference type="PROSITE" id="PS51257">
    <property type="entry name" value="PROKAR_LIPOPROTEIN"/>
    <property type="match status" value="1"/>
</dbReference>
<gene>
    <name evidence="1" type="ORF">GOQ30_06560</name>
</gene>
<organism evidence="1 2">
    <name type="scientific">Flavobacterium profundi</name>
    <dbReference type="NCBI Taxonomy" id="1774945"/>
    <lineage>
        <taxon>Bacteria</taxon>
        <taxon>Pseudomonadati</taxon>
        <taxon>Bacteroidota</taxon>
        <taxon>Flavobacteriia</taxon>
        <taxon>Flavobacteriales</taxon>
        <taxon>Flavobacteriaceae</taxon>
        <taxon>Flavobacterium</taxon>
    </lineage>
</organism>
<evidence type="ECO:0000313" key="1">
    <source>
        <dbReference type="EMBL" id="MVO08824.1"/>
    </source>
</evidence>
<protein>
    <submittedName>
        <fullName evidence="1">DUF4403 family protein</fullName>
    </submittedName>
</protein>
<reference evidence="2" key="1">
    <citation type="submission" date="2019-05" db="EMBL/GenBank/DDBJ databases">
        <title>Flavobacterium profundi sp. nov., isolated from a deep-sea seamount.</title>
        <authorList>
            <person name="Zhang D.-C."/>
        </authorList>
    </citation>
    <scope>NUCLEOTIDE SEQUENCE [LARGE SCALE GENOMIC DNA]</scope>
    <source>
        <strain evidence="2">TP390</strain>
    </source>
</reference>